<name>A0A3D9V8M7_THECX</name>
<sequence length="643" mass="70812">MNPIIGKLLTGAVLSAVLAATAPAPVASAAASGPRRDTVTYTLTGSAEARTWQTELRCDDRSHARARLVPKRPGQTRVHHVAGRTCTVATSTSRRAGWVDEVTITVRQADEVLARRVLYSHDGLARSTDFVVPKGELHVDIAVTQLPQDRVGTPLRLMQFNIWRSGLLDGLAGPEGGQENLRQLVEYVRSEDPDVLFLVETYGSGEAIVEGLNEGLPPERRYQGVQVTREPGQAPDEDNLWLVTRLPVETIYPRESGGDLTSFNFGGARLRLPDGQHIHAFATWLHHTDSAWNPTNQSALENVLGLSRTYTDEQILAADARRRIGMATTLLRERLPGYIGDDEAPVFLGGDFNTLSHLDWSERFADAPGHGGLVLDWPVMRMFDEAGFLDTYRFANPDAARYPGRTWSPYAGFGFAPGRIDYILAKGDAVRVLGSRTRTVRLEEHLDSPLVDLFPFYSDHGALITDVVVRGVGPGPRPGEEPARDEPEDIGEITWPAPPEGQPVPPAELSATASTENANGEAHRAVDGDLRTHWHSQYSPEVTPLPHELTIDMQRVRTLRAVRYQPRIVGNLNGTILRARVEVSEDGQTYQEVAQVNWARNSLPKDIDLQGVRARYLRFHVELGTGGFSSAAEITPYVEPDES</sequence>
<dbReference type="PANTHER" id="PTHR41349:SF1">
    <property type="entry name" value="PROTEIN CBG08683"/>
    <property type="match status" value="1"/>
</dbReference>
<dbReference type="Gene3D" id="3.60.10.10">
    <property type="entry name" value="Endonuclease/exonuclease/phosphatase"/>
    <property type="match status" value="1"/>
</dbReference>
<keyword evidence="4" id="KW-1185">Reference proteome</keyword>
<dbReference type="EMBL" id="QTUC01000001">
    <property type="protein sequence ID" value="REF37829.1"/>
    <property type="molecule type" value="Genomic_DNA"/>
</dbReference>
<comment type="caution">
    <text evidence="3">The sequence shown here is derived from an EMBL/GenBank/DDBJ whole genome shotgun (WGS) entry which is preliminary data.</text>
</comment>
<keyword evidence="3" id="KW-0269">Exonuclease</keyword>
<evidence type="ECO:0000313" key="4">
    <source>
        <dbReference type="Proteomes" id="UP000256485"/>
    </source>
</evidence>
<dbReference type="Proteomes" id="UP000256485">
    <property type="component" value="Unassembled WGS sequence"/>
</dbReference>
<keyword evidence="3" id="KW-0540">Nuclease</keyword>
<dbReference type="SUPFAM" id="SSF56219">
    <property type="entry name" value="DNase I-like"/>
    <property type="match status" value="1"/>
</dbReference>
<dbReference type="SUPFAM" id="SSF49785">
    <property type="entry name" value="Galactose-binding domain-like"/>
    <property type="match status" value="1"/>
</dbReference>
<keyword evidence="3" id="KW-0378">Hydrolase</keyword>
<dbReference type="InterPro" id="IPR000421">
    <property type="entry name" value="FA58C"/>
</dbReference>
<evidence type="ECO:0000313" key="3">
    <source>
        <dbReference type="EMBL" id="REF37829.1"/>
    </source>
</evidence>
<dbReference type="Pfam" id="PF00754">
    <property type="entry name" value="F5_F8_type_C"/>
    <property type="match status" value="1"/>
</dbReference>
<dbReference type="Pfam" id="PF03372">
    <property type="entry name" value="Exo_endo_phos"/>
    <property type="match status" value="1"/>
</dbReference>
<proteinExistence type="predicted"/>
<dbReference type="AlphaFoldDB" id="A0A3D9V8M7"/>
<protein>
    <submittedName>
        <fullName evidence="3">Exonuclease III</fullName>
    </submittedName>
</protein>
<dbReference type="OrthoDB" id="3712938at2"/>
<dbReference type="PROSITE" id="PS50022">
    <property type="entry name" value="FA58C_3"/>
    <property type="match status" value="1"/>
</dbReference>
<gene>
    <name evidence="3" type="ORF">DFJ64_3287</name>
</gene>
<feature type="domain" description="F5/8 type C" evidence="2">
    <location>
        <begin position="484"/>
        <end position="639"/>
    </location>
</feature>
<dbReference type="RefSeq" id="WP_115851222.1">
    <property type="nucleotide sequence ID" value="NZ_QTUC01000001.1"/>
</dbReference>
<accession>A0A3D9V8M7</accession>
<feature type="chain" id="PRO_5017817806" evidence="1">
    <location>
        <begin position="30"/>
        <end position="643"/>
    </location>
</feature>
<dbReference type="InterPro" id="IPR036691">
    <property type="entry name" value="Endo/exonu/phosph_ase_sf"/>
</dbReference>
<dbReference type="GO" id="GO:0004527">
    <property type="term" value="F:exonuclease activity"/>
    <property type="evidence" value="ECO:0007669"/>
    <property type="project" value="UniProtKB-KW"/>
</dbReference>
<keyword evidence="1" id="KW-0732">Signal</keyword>
<dbReference type="PANTHER" id="PTHR41349">
    <property type="match status" value="1"/>
</dbReference>
<feature type="signal peptide" evidence="1">
    <location>
        <begin position="1"/>
        <end position="29"/>
    </location>
</feature>
<dbReference type="InterPro" id="IPR008979">
    <property type="entry name" value="Galactose-bd-like_sf"/>
</dbReference>
<dbReference type="InterPro" id="IPR005135">
    <property type="entry name" value="Endo/exonuclease/phosphatase"/>
</dbReference>
<evidence type="ECO:0000259" key="2">
    <source>
        <dbReference type="PROSITE" id="PS50022"/>
    </source>
</evidence>
<reference evidence="3 4" key="1">
    <citation type="submission" date="2018-08" db="EMBL/GenBank/DDBJ databases">
        <title>Sequencing the genomes of 1000 actinobacteria strains.</title>
        <authorList>
            <person name="Klenk H.-P."/>
        </authorList>
    </citation>
    <scope>NUCLEOTIDE SEQUENCE [LARGE SCALE GENOMIC DNA]</scope>
    <source>
        <strain evidence="3 4">DSM 22891</strain>
    </source>
</reference>
<dbReference type="Gene3D" id="2.60.120.260">
    <property type="entry name" value="Galactose-binding domain-like"/>
    <property type="match status" value="1"/>
</dbReference>
<evidence type="ECO:0000256" key="1">
    <source>
        <dbReference type="SAM" id="SignalP"/>
    </source>
</evidence>
<organism evidence="3 4">
    <name type="scientific">Thermasporomyces composti</name>
    <dbReference type="NCBI Taxonomy" id="696763"/>
    <lineage>
        <taxon>Bacteria</taxon>
        <taxon>Bacillati</taxon>
        <taxon>Actinomycetota</taxon>
        <taxon>Actinomycetes</taxon>
        <taxon>Propionibacteriales</taxon>
        <taxon>Nocardioidaceae</taxon>
        <taxon>Thermasporomyces</taxon>
    </lineage>
</organism>